<dbReference type="Proteomes" id="UP001419268">
    <property type="component" value="Unassembled WGS sequence"/>
</dbReference>
<protein>
    <submittedName>
        <fullName evidence="1">Uncharacterized protein</fullName>
    </submittedName>
</protein>
<evidence type="ECO:0000313" key="2">
    <source>
        <dbReference type="Proteomes" id="UP001419268"/>
    </source>
</evidence>
<organism evidence="1 2">
    <name type="scientific">Stephania cephalantha</name>
    <dbReference type="NCBI Taxonomy" id="152367"/>
    <lineage>
        <taxon>Eukaryota</taxon>
        <taxon>Viridiplantae</taxon>
        <taxon>Streptophyta</taxon>
        <taxon>Embryophyta</taxon>
        <taxon>Tracheophyta</taxon>
        <taxon>Spermatophyta</taxon>
        <taxon>Magnoliopsida</taxon>
        <taxon>Ranunculales</taxon>
        <taxon>Menispermaceae</taxon>
        <taxon>Menispermoideae</taxon>
        <taxon>Cissampelideae</taxon>
        <taxon>Stephania</taxon>
    </lineage>
</organism>
<comment type="caution">
    <text evidence="1">The sequence shown here is derived from an EMBL/GenBank/DDBJ whole genome shotgun (WGS) entry which is preliminary data.</text>
</comment>
<reference evidence="1 2" key="1">
    <citation type="submission" date="2024-01" db="EMBL/GenBank/DDBJ databases">
        <title>Genome assemblies of Stephania.</title>
        <authorList>
            <person name="Yang L."/>
        </authorList>
    </citation>
    <scope>NUCLEOTIDE SEQUENCE [LARGE SCALE GENOMIC DNA]</scope>
    <source>
        <strain evidence="1">JXDWG</strain>
        <tissue evidence="1">Leaf</tissue>
    </source>
</reference>
<keyword evidence="2" id="KW-1185">Reference proteome</keyword>
<name>A0AAP0K995_9MAGN</name>
<proteinExistence type="predicted"/>
<evidence type="ECO:0000313" key="1">
    <source>
        <dbReference type="EMBL" id="KAK9148261.1"/>
    </source>
</evidence>
<sequence>MLVRLKAMQLEDHLVFLVSEVPPFEVSPQVANPSEFAALAAVEKPFSFGERLPTAFPMTSDVCNQRIIFFFSSRSLVCVGFITAGRPSHPLY</sequence>
<dbReference type="EMBL" id="JBBNAG010000003">
    <property type="protein sequence ID" value="KAK9148261.1"/>
    <property type="molecule type" value="Genomic_DNA"/>
</dbReference>
<gene>
    <name evidence="1" type="ORF">Scep_007018</name>
</gene>
<accession>A0AAP0K995</accession>
<dbReference type="AlphaFoldDB" id="A0AAP0K995"/>